<organism evidence="3 4">
    <name type="scientific">Steroidobacter flavus</name>
    <dbReference type="NCBI Taxonomy" id="1842136"/>
    <lineage>
        <taxon>Bacteria</taxon>
        <taxon>Pseudomonadati</taxon>
        <taxon>Pseudomonadota</taxon>
        <taxon>Gammaproteobacteria</taxon>
        <taxon>Steroidobacterales</taxon>
        <taxon>Steroidobacteraceae</taxon>
        <taxon>Steroidobacter</taxon>
    </lineage>
</organism>
<dbReference type="Gene3D" id="1.10.1660.10">
    <property type="match status" value="1"/>
</dbReference>
<dbReference type="PROSITE" id="PS50937">
    <property type="entry name" value="HTH_MERR_2"/>
    <property type="match status" value="1"/>
</dbReference>
<dbReference type="PANTHER" id="PTHR30204">
    <property type="entry name" value="REDOX-CYCLING DRUG-SENSING TRANSCRIPTIONAL ACTIVATOR SOXR"/>
    <property type="match status" value="1"/>
</dbReference>
<evidence type="ECO:0000313" key="3">
    <source>
        <dbReference type="EMBL" id="MFC4312556.1"/>
    </source>
</evidence>
<evidence type="ECO:0000313" key="4">
    <source>
        <dbReference type="Proteomes" id="UP001595904"/>
    </source>
</evidence>
<dbReference type="InterPro" id="IPR047057">
    <property type="entry name" value="MerR_fam"/>
</dbReference>
<protein>
    <submittedName>
        <fullName evidence="3">MerR family transcriptional regulator</fullName>
    </submittedName>
</protein>
<dbReference type="SUPFAM" id="SSF46955">
    <property type="entry name" value="Putative DNA-binding domain"/>
    <property type="match status" value="1"/>
</dbReference>
<dbReference type="InterPro" id="IPR000551">
    <property type="entry name" value="MerR-type_HTH_dom"/>
</dbReference>
<comment type="caution">
    <text evidence="3">The sequence shown here is derived from an EMBL/GenBank/DDBJ whole genome shotgun (WGS) entry which is preliminary data.</text>
</comment>
<reference evidence="4" key="1">
    <citation type="journal article" date="2019" name="Int. J. Syst. Evol. Microbiol.">
        <title>The Global Catalogue of Microorganisms (GCM) 10K type strain sequencing project: providing services to taxonomists for standard genome sequencing and annotation.</title>
        <authorList>
            <consortium name="The Broad Institute Genomics Platform"/>
            <consortium name="The Broad Institute Genome Sequencing Center for Infectious Disease"/>
            <person name="Wu L."/>
            <person name="Ma J."/>
        </authorList>
    </citation>
    <scope>NUCLEOTIDE SEQUENCE [LARGE SCALE GENOMIC DNA]</scope>
    <source>
        <strain evidence="4">CGMCC 1.10759</strain>
    </source>
</reference>
<dbReference type="PROSITE" id="PS00552">
    <property type="entry name" value="HTH_MERR_1"/>
    <property type="match status" value="1"/>
</dbReference>
<dbReference type="EMBL" id="JBHSDU010000014">
    <property type="protein sequence ID" value="MFC4312556.1"/>
    <property type="molecule type" value="Genomic_DNA"/>
</dbReference>
<evidence type="ECO:0000259" key="2">
    <source>
        <dbReference type="PROSITE" id="PS50937"/>
    </source>
</evidence>
<evidence type="ECO:0000256" key="1">
    <source>
        <dbReference type="ARBA" id="ARBA00023125"/>
    </source>
</evidence>
<dbReference type="Proteomes" id="UP001595904">
    <property type="component" value="Unassembled WGS sequence"/>
</dbReference>
<dbReference type="SMART" id="SM00422">
    <property type="entry name" value="HTH_MERR"/>
    <property type="match status" value="1"/>
</dbReference>
<keyword evidence="4" id="KW-1185">Reference proteome</keyword>
<gene>
    <name evidence="3" type="ORF">ACFPN2_25965</name>
</gene>
<proteinExistence type="predicted"/>
<name>A0ABV8SY54_9GAMM</name>
<sequence length="268" mass="30486">MQREARDSKTLSIGEFAAATQLTPKALRLYDEQGLLRPAKTTVSGYRVYAVEQVGAGRLIRALRDMNLSLAQIAQVLEGDPLQSEMLLREFLIEAEQRYARERRAYQAALGLLRHSRPSPGVSIEEHSMAAQVVLVHGFSADQTNFIPRYLAELQESRRRLNLCQQRFDAWSACLLLEPLSQDESRLELVVPLMDADRNLPLTTRTIPARRYAAIRLHSTEPAALAAAVDALFDRFDRQGAFAIDTPMVRVDESEDRRYQVWWAFESR</sequence>
<dbReference type="PANTHER" id="PTHR30204:SF97">
    <property type="entry name" value="MERR FAMILY REGULATORY PROTEIN"/>
    <property type="match status" value="1"/>
</dbReference>
<keyword evidence="1" id="KW-0238">DNA-binding</keyword>
<dbReference type="Pfam" id="PF13411">
    <property type="entry name" value="MerR_1"/>
    <property type="match status" value="1"/>
</dbReference>
<dbReference type="InterPro" id="IPR009061">
    <property type="entry name" value="DNA-bd_dom_put_sf"/>
</dbReference>
<accession>A0ABV8SY54</accession>
<feature type="domain" description="HTH merR-type" evidence="2">
    <location>
        <begin position="10"/>
        <end position="79"/>
    </location>
</feature>
<dbReference type="RefSeq" id="WP_380602055.1">
    <property type="nucleotide sequence ID" value="NZ_JBHSDU010000014.1"/>
</dbReference>